<keyword evidence="1" id="KW-0812">Transmembrane</keyword>
<reference evidence="2" key="2">
    <citation type="submission" date="2021-04" db="EMBL/GenBank/DDBJ databases">
        <authorList>
            <person name="Gilroy R."/>
        </authorList>
    </citation>
    <scope>NUCLEOTIDE SEQUENCE</scope>
    <source>
        <strain evidence="2">ChiHjej13B12-24818</strain>
    </source>
</reference>
<dbReference type="AlphaFoldDB" id="A0A9D2RN36"/>
<evidence type="ECO:0008006" key="4">
    <source>
        <dbReference type="Google" id="ProtNLM"/>
    </source>
</evidence>
<evidence type="ECO:0000313" key="2">
    <source>
        <dbReference type="EMBL" id="HJB09934.1"/>
    </source>
</evidence>
<keyword evidence="1" id="KW-0472">Membrane</keyword>
<comment type="caution">
    <text evidence="2">The sequence shown here is derived from an EMBL/GenBank/DDBJ whole genome shotgun (WGS) entry which is preliminary data.</text>
</comment>
<reference evidence="2" key="1">
    <citation type="journal article" date="2021" name="PeerJ">
        <title>Extensive microbial diversity within the chicken gut microbiome revealed by metagenomics and culture.</title>
        <authorList>
            <person name="Gilroy R."/>
            <person name="Ravi A."/>
            <person name="Getino M."/>
            <person name="Pursley I."/>
            <person name="Horton D.L."/>
            <person name="Alikhan N.F."/>
            <person name="Baker D."/>
            <person name="Gharbi K."/>
            <person name="Hall N."/>
            <person name="Watson M."/>
            <person name="Adriaenssens E.M."/>
            <person name="Foster-Nyarko E."/>
            <person name="Jarju S."/>
            <person name="Secka A."/>
            <person name="Antonio M."/>
            <person name="Oren A."/>
            <person name="Chaudhuri R.R."/>
            <person name="La Ragione R."/>
            <person name="Hildebrand F."/>
            <person name="Pallen M.J."/>
        </authorList>
    </citation>
    <scope>NUCLEOTIDE SEQUENCE</scope>
    <source>
        <strain evidence="2">ChiHjej13B12-24818</strain>
    </source>
</reference>
<evidence type="ECO:0000313" key="3">
    <source>
        <dbReference type="Proteomes" id="UP000823823"/>
    </source>
</evidence>
<dbReference type="Proteomes" id="UP000823823">
    <property type="component" value="Unassembled WGS sequence"/>
</dbReference>
<feature type="transmembrane region" description="Helical" evidence="1">
    <location>
        <begin position="78"/>
        <end position="99"/>
    </location>
</feature>
<evidence type="ECO:0000256" key="1">
    <source>
        <dbReference type="SAM" id="Phobius"/>
    </source>
</evidence>
<keyword evidence="1" id="KW-1133">Transmembrane helix</keyword>
<name>A0A9D2RN36_9MICO</name>
<feature type="transmembrane region" description="Helical" evidence="1">
    <location>
        <begin position="21"/>
        <end position="40"/>
    </location>
</feature>
<proteinExistence type="predicted"/>
<sequence>MSATTPTSSTAPSRGARGFEAVLVIIYGLFALSATARSLVQILRGFDEAPVAYSLSLVAALTYIAVTVLLVRRGRRSSAVFALVMVELAGVLAVGTLSITVPSLFPDATVWSTYGIGYGFVPLVLPVVALGYLLLSRRGSGPGDAGDSPGPPAAPAP</sequence>
<feature type="transmembrane region" description="Helical" evidence="1">
    <location>
        <begin position="111"/>
        <end position="135"/>
    </location>
</feature>
<protein>
    <recommendedName>
        <fullName evidence="4">Integral membrane protein</fullName>
    </recommendedName>
</protein>
<dbReference type="EMBL" id="DWZH01000038">
    <property type="protein sequence ID" value="HJB09934.1"/>
    <property type="molecule type" value="Genomic_DNA"/>
</dbReference>
<accession>A0A9D2RN36</accession>
<organism evidence="2 3">
    <name type="scientific">Candidatus Brachybacterium merdavium</name>
    <dbReference type="NCBI Taxonomy" id="2838513"/>
    <lineage>
        <taxon>Bacteria</taxon>
        <taxon>Bacillati</taxon>
        <taxon>Actinomycetota</taxon>
        <taxon>Actinomycetes</taxon>
        <taxon>Micrococcales</taxon>
        <taxon>Dermabacteraceae</taxon>
        <taxon>Brachybacterium</taxon>
    </lineage>
</organism>
<gene>
    <name evidence="2" type="ORF">H9786_05310</name>
</gene>
<feature type="transmembrane region" description="Helical" evidence="1">
    <location>
        <begin position="52"/>
        <end position="71"/>
    </location>
</feature>